<protein>
    <submittedName>
        <fullName evidence="1">Uncharacterized protein</fullName>
    </submittedName>
</protein>
<proteinExistence type="predicted"/>
<gene>
    <name evidence="1" type="ORF">EEJ42_07070</name>
</gene>
<sequence length="91" mass="9712">MPHAVQVRFGRAICSATSARKGLRGAGFPGGDVAPTSVTPPTTAMASAASSRRAARIAFRIAFRIEDDVVWRAPFRCGPADRRASDDRIAR</sequence>
<reference evidence="1 2" key="1">
    <citation type="submission" date="2018-11" db="EMBL/GenBank/DDBJ databases">
        <title>The Potential of Streptomyces as Biocontrol Agents against the Tomato grey mould, Botrytis cinerea (Gray mold) Frontiers in Microbiology.</title>
        <authorList>
            <person name="Li D."/>
        </authorList>
    </citation>
    <scope>NUCLEOTIDE SEQUENCE [LARGE SCALE GENOMIC DNA]</scope>
    <source>
        <strain evidence="1 2">NEAU-LD23</strain>
    </source>
</reference>
<name>A0A3M8WTT2_9ACTN</name>
<evidence type="ECO:0000313" key="1">
    <source>
        <dbReference type="EMBL" id="RNG33558.1"/>
    </source>
</evidence>
<accession>A0A3M8WTT2</accession>
<dbReference type="AlphaFoldDB" id="A0A3M8WTT2"/>
<keyword evidence="2" id="KW-1185">Reference proteome</keyword>
<organism evidence="1 2">
    <name type="scientific">Streptomyces botrytidirepellens</name>
    <dbReference type="NCBI Taxonomy" id="2486417"/>
    <lineage>
        <taxon>Bacteria</taxon>
        <taxon>Bacillati</taxon>
        <taxon>Actinomycetota</taxon>
        <taxon>Actinomycetes</taxon>
        <taxon>Kitasatosporales</taxon>
        <taxon>Streptomycetaceae</taxon>
        <taxon>Streptomyces</taxon>
    </lineage>
</organism>
<evidence type="ECO:0000313" key="2">
    <source>
        <dbReference type="Proteomes" id="UP000275401"/>
    </source>
</evidence>
<dbReference type="EMBL" id="RIBZ01000093">
    <property type="protein sequence ID" value="RNG33558.1"/>
    <property type="molecule type" value="Genomic_DNA"/>
</dbReference>
<dbReference type="Proteomes" id="UP000275401">
    <property type="component" value="Unassembled WGS sequence"/>
</dbReference>
<comment type="caution">
    <text evidence="1">The sequence shown here is derived from an EMBL/GenBank/DDBJ whole genome shotgun (WGS) entry which is preliminary data.</text>
</comment>